<name>A0A2S8SNN3_9BACT</name>
<dbReference type="RefSeq" id="WP_238596597.1">
    <property type="nucleotide sequence ID" value="NZ_NIGF01000039.1"/>
</dbReference>
<protein>
    <submittedName>
        <fullName evidence="2">Uncharacterized protein</fullName>
    </submittedName>
</protein>
<reference evidence="2 3" key="1">
    <citation type="journal article" date="2018" name="Syst. Appl. Microbiol.">
        <title>Abditibacterium utsteinense sp. nov., the first cultivated member of candidate phylum FBP, isolated from ice-free Antarctic soil samples.</title>
        <authorList>
            <person name="Tahon G."/>
            <person name="Tytgat B."/>
            <person name="Lebbe L."/>
            <person name="Carlier A."/>
            <person name="Willems A."/>
        </authorList>
    </citation>
    <scope>NUCLEOTIDE SEQUENCE [LARGE SCALE GENOMIC DNA]</scope>
    <source>
        <strain evidence="2 3">LMG 29911</strain>
    </source>
</reference>
<keyword evidence="3" id="KW-1185">Reference proteome</keyword>
<sequence length="627" mass="66602">CKLPPFTASFAGLNPSLKNSHHSSIIPSDDRLLGSFGCVAIAGATLILSGALAPTEVLAQTPTPTPTSPTPTPRPTSPTPTPTSPTPTPTGPGKWVLVKIEGNGKFTEQTGRAGGILSGPVDKPWTQPGTLSDSSTGQMGIGLTKVAGLPSSPHSSENPLPAGGAGVAKVDGKIKVWLKWEGGGVPSKTCYLRVNSEAQGSATTQSTMPQTWSVAANNGFVSESLAGSTSAYSTVWPGISERFGPGRTIVVDTGGARTVDAKELNLSLLASSNLSLTQWSTGQAYANISTRLTPLDYGLTLSRAGAPVPKIEGQFGVVIDPTKDEWIGTDGIGHGHTTYSYNYETDFGFFIMRSYYNWQNFTAGLGSSWPSSATGTWSNPDPSDTMTQHKQSMAFGSPEFRYMKFFGPPEWMGAPTPASGETSIDYTVTDNSTGTPITAKANYKLTLHDEWETNSKKSPFETLRYDKAGVIAGPIVGAPQGTTAIGHGSYKFDWLSKIQQSRIYTFDTKITSGADMTAKLPALKGIDLSATASATLNYGMSSTTTMTDENGQGITATIPLDILPGKNYFLVSQQKFHVHHIPMLRWSSSGFVGEREFTYETSDKEDVNITWDVKDQQPIVPPTIPGG</sequence>
<dbReference type="Proteomes" id="UP000237684">
    <property type="component" value="Unassembled WGS sequence"/>
</dbReference>
<dbReference type="InParanoid" id="A0A2S8SNN3"/>
<proteinExistence type="predicted"/>
<organism evidence="2 3">
    <name type="scientific">Abditibacterium utsteinense</name>
    <dbReference type="NCBI Taxonomy" id="1960156"/>
    <lineage>
        <taxon>Bacteria</taxon>
        <taxon>Pseudomonadati</taxon>
        <taxon>Abditibacteriota</taxon>
        <taxon>Abditibacteriia</taxon>
        <taxon>Abditibacteriales</taxon>
        <taxon>Abditibacteriaceae</taxon>
        <taxon>Abditibacterium</taxon>
    </lineage>
</organism>
<dbReference type="EMBL" id="NIGF01000039">
    <property type="protein sequence ID" value="PQV62403.1"/>
    <property type="molecule type" value="Genomic_DNA"/>
</dbReference>
<evidence type="ECO:0000313" key="2">
    <source>
        <dbReference type="EMBL" id="PQV62403.1"/>
    </source>
</evidence>
<evidence type="ECO:0000256" key="1">
    <source>
        <dbReference type="SAM" id="MobiDB-lite"/>
    </source>
</evidence>
<comment type="caution">
    <text evidence="2">The sequence shown here is derived from an EMBL/GenBank/DDBJ whole genome shotgun (WGS) entry which is preliminary data.</text>
</comment>
<feature type="region of interest" description="Disordered" evidence="1">
    <location>
        <begin position="59"/>
        <end position="92"/>
    </location>
</feature>
<accession>A0A2S8SNN3</accession>
<dbReference type="AlphaFoldDB" id="A0A2S8SNN3"/>
<feature type="compositionally biased region" description="Pro residues" evidence="1">
    <location>
        <begin position="63"/>
        <end position="90"/>
    </location>
</feature>
<gene>
    <name evidence="2" type="ORF">B1R32_1391</name>
</gene>
<feature type="non-terminal residue" evidence="2">
    <location>
        <position position="1"/>
    </location>
</feature>
<evidence type="ECO:0000313" key="3">
    <source>
        <dbReference type="Proteomes" id="UP000237684"/>
    </source>
</evidence>